<dbReference type="SUPFAM" id="SSF55729">
    <property type="entry name" value="Acyl-CoA N-acyltransferases (Nat)"/>
    <property type="match status" value="1"/>
</dbReference>
<feature type="domain" description="N-acetyltransferase" evidence="5">
    <location>
        <begin position="18"/>
        <end position="164"/>
    </location>
</feature>
<comment type="similarity">
    <text evidence="1">Belongs to the acetyltransferase family. RimI subfamily.</text>
</comment>
<dbReference type="Proteomes" id="UP000584642">
    <property type="component" value="Unassembled WGS sequence"/>
</dbReference>
<keyword evidence="2" id="KW-0963">Cytoplasm</keyword>
<comment type="caution">
    <text evidence="6">The sequence shown here is derived from an EMBL/GenBank/DDBJ whole genome shotgun (WGS) entry which is preliminary data.</text>
</comment>
<dbReference type="GO" id="GO:0005840">
    <property type="term" value="C:ribosome"/>
    <property type="evidence" value="ECO:0007669"/>
    <property type="project" value="UniProtKB-KW"/>
</dbReference>
<evidence type="ECO:0000256" key="3">
    <source>
        <dbReference type="ARBA" id="ARBA00022679"/>
    </source>
</evidence>
<dbReference type="Gene3D" id="3.40.630.30">
    <property type="match status" value="1"/>
</dbReference>
<dbReference type="InterPro" id="IPR021770">
    <property type="entry name" value="DUF3335"/>
</dbReference>
<keyword evidence="7" id="KW-1185">Reference proteome</keyword>
<protein>
    <submittedName>
        <fullName evidence="6">Ribosomal protein S18-alanine N-acetyltransferase</fullName>
    </submittedName>
</protein>
<dbReference type="InterPro" id="IPR016181">
    <property type="entry name" value="Acyl_CoA_acyltransferase"/>
</dbReference>
<dbReference type="Pfam" id="PF00583">
    <property type="entry name" value="Acetyltransf_1"/>
    <property type="match status" value="1"/>
</dbReference>
<evidence type="ECO:0000259" key="5">
    <source>
        <dbReference type="PROSITE" id="PS51186"/>
    </source>
</evidence>
<proteinExistence type="inferred from homology"/>
<dbReference type="InterPro" id="IPR050680">
    <property type="entry name" value="YpeA/RimI_acetyltransf"/>
</dbReference>
<dbReference type="Pfam" id="PF11814">
    <property type="entry name" value="DUF3335"/>
    <property type="match status" value="1"/>
</dbReference>
<dbReference type="InterPro" id="IPR006464">
    <property type="entry name" value="AcTrfase_RimI/Ard1"/>
</dbReference>
<dbReference type="PANTHER" id="PTHR43420">
    <property type="entry name" value="ACETYLTRANSFERASE"/>
    <property type="match status" value="1"/>
</dbReference>
<accession>A0ABX2T7J3</accession>
<organism evidence="6 7">
    <name type="scientific">Azospirillum oleiclasticum</name>
    <dbReference type="NCBI Taxonomy" id="2735135"/>
    <lineage>
        <taxon>Bacteria</taxon>
        <taxon>Pseudomonadati</taxon>
        <taxon>Pseudomonadota</taxon>
        <taxon>Alphaproteobacteria</taxon>
        <taxon>Rhodospirillales</taxon>
        <taxon>Azospirillaceae</taxon>
        <taxon>Azospirillum</taxon>
    </lineage>
</organism>
<keyword evidence="6" id="KW-0687">Ribonucleoprotein</keyword>
<dbReference type="RefSeq" id="WP_180280952.1">
    <property type="nucleotide sequence ID" value="NZ_JABFDB010000002.1"/>
</dbReference>
<evidence type="ECO:0000256" key="4">
    <source>
        <dbReference type="ARBA" id="ARBA00023315"/>
    </source>
</evidence>
<keyword evidence="4" id="KW-0012">Acyltransferase</keyword>
<keyword evidence="3" id="KW-0808">Transferase</keyword>
<evidence type="ECO:0000256" key="2">
    <source>
        <dbReference type="ARBA" id="ARBA00022490"/>
    </source>
</evidence>
<dbReference type="NCBIfam" id="TIGR01575">
    <property type="entry name" value="rimI"/>
    <property type="match status" value="1"/>
</dbReference>
<evidence type="ECO:0000313" key="7">
    <source>
        <dbReference type="Proteomes" id="UP000584642"/>
    </source>
</evidence>
<evidence type="ECO:0000256" key="1">
    <source>
        <dbReference type="ARBA" id="ARBA00005395"/>
    </source>
</evidence>
<reference evidence="6 7" key="1">
    <citation type="submission" date="2020-05" db="EMBL/GenBank/DDBJ databases">
        <title>Azospirillum oleiclasticum sp. nov, a nitrogen-fixing and heavy crude oil-emulsifying bacterium isolated from the crude oil of Yumen Oilfield.</title>
        <authorList>
            <person name="Wu D."/>
            <person name="Cai M."/>
            <person name="Zhang X."/>
        </authorList>
    </citation>
    <scope>NUCLEOTIDE SEQUENCE [LARGE SCALE GENOMIC DNA]</scope>
    <source>
        <strain evidence="6 7">ROY-1-1-2</strain>
    </source>
</reference>
<gene>
    <name evidence="6" type="primary">rimI</name>
    <name evidence="6" type="ORF">HND93_05595</name>
</gene>
<dbReference type="InterPro" id="IPR000182">
    <property type="entry name" value="GNAT_dom"/>
</dbReference>
<dbReference type="EMBL" id="JABFDB010000002">
    <property type="protein sequence ID" value="NYZ19178.1"/>
    <property type="molecule type" value="Genomic_DNA"/>
</dbReference>
<dbReference type="CDD" id="cd04301">
    <property type="entry name" value="NAT_SF"/>
    <property type="match status" value="1"/>
</dbReference>
<name>A0ABX2T7J3_9PROT</name>
<dbReference type="PROSITE" id="PS51186">
    <property type="entry name" value="GNAT"/>
    <property type="match status" value="1"/>
</dbReference>
<sequence length="387" mass="43341">MLQPSTTFAAAQEAVGPIALRTAVAADIPALLTIEQRSFVTDRLTRRSFHYLLTRANATGLVETHGGRVAGYALVLFHAGTSLARLYSFAVDPDHRGQGVGRRLLEAAEQAARARDCLYLRLEVRRDNVPAIALYKAHGYREFGVYTDYYEDHMEALRLEKRLGATGPSAPVGGRLVPYYQQTLDFTCGPSALMMAMKAIRPDAIELSRRLELRLWRESTTVFMTSGHGGCGPVGMALAAWRRGLRVELFIKDDTTPFLDSVRSDDKKEVMRIVHDDFLEEMAGTDIAVHNRTLTADDMADAVRAGSIPVVLISSYRIYREKFPHWVVVAGADDRFLYVHDPLVHDHHHADIDRMNMPIPKSDFERMARYGKAQLRATLLLSERAES</sequence>
<evidence type="ECO:0000313" key="6">
    <source>
        <dbReference type="EMBL" id="NYZ19178.1"/>
    </source>
</evidence>
<keyword evidence="6" id="KW-0689">Ribosomal protein</keyword>